<dbReference type="PANTHER" id="PTHR23403:SF1">
    <property type="entry name" value="TREHALASE"/>
    <property type="match status" value="1"/>
</dbReference>
<dbReference type="Proteomes" id="UP000051574">
    <property type="component" value="Unassembled WGS sequence"/>
</dbReference>
<name>A0A0T6BD00_9SCAR</name>
<protein>
    <recommendedName>
        <fullName evidence="4 7">Trehalase</fullName>
        <ecNumber evidence="3 7">3.2.1.28</ecNumber>
    </recommendedName>
    <alternativeName>
        <fullName evidence="7">Alpha-trehalose glucohydrolase</fullName>
    </alternativeName>
</protein>
<evidence type="ECO:0000256" key="4">
    <source>
        <dbReference type="ARBA" id="ARBA00019905"/>
    </source>
</evidence>
<keyword evidence="5 7" id="KW-0378">Hydrolase</keyword>
<proteinExistence type="inferred from homology"/>
<evidence type="ECO:0000313" key="9">
    <source>
        <dbReference type="EMBL" id="KRT85218.1"/>
    </source>
</evidence>
<feature type="chain" id="PRO_5006668578" description="Trehalase" evidence="8">
    <location>
        <begin position="24"/>
        <end position="507"/>
    </location>
</feature>
<sequence>MPSKTLSAFVLVAVFNTCQQSIASLEKPPTCDSLVYCQGELLHTIQMARLYDDSKTFVDKSMLNDVNTTLTKFYELMNDTGGDPSKEQLQTYVDENFTSENELDVWIPDDFDDDPSFLSRIKDKDVRKFAKDIVAIWKDLGRKTKKEVRENPDQHSLIAVPNGFIVPGGRFQEYYYWDSYWVIDGILVGGMAKTAGDMINNFLSLVDRYDHVPNGGRVYYIQRSQPPLLTHMAMKYFEATQDTLWLKNSIDLLEKEVNFWLENRMIKIKHKCQNYHVAYYHAVSTGPRPESYYEDFTTASYYETNKEKEKMYIELKSGAESGWDFSSRWIFDKNGDTNSNLTFTRTSRVAPIDLNAYLYGAFSNMADFYGHLQNEEKQAYWNQLAHKLNDTINKLFWNETDGIWHDFDINLSKQRVYFSAANFVPLWTKAYNLEKHATSKLIRRVVSYLKREGITNFQGGIPMTVTHTGEQWDFPNAWPCLQSIVVEGLEKSGVPLGQLWAREFAER</sequence>
<dbReference type="InterPro" id="IPR018232">
    <property type="entry name" value="Glyco_hydro_37_CS"/>
</dbReference>
<dbReference type="EMBL" id="LJIG01001722">
    <property type="protein sequence ID" value="KRT85218.1"/>
    <property type="molecule type" value="Genomic_DNA"/>
</dbReference>
<dbReference type="InterPro" id="IPR001661">
    <property type="entry name" value="Glyco_hydro_37"/>
</dbReference>
<evidence type="ECO:0000256" key="6">
    <source>
        <dbReference type="ARBA" id="ARBA00023295"/>
    </source>
</evidence>
<dbReference type="InterPro" id="IPR012341">
    <property type="entry name" value="6hp_glycosidase-like_sf"/>
</dbReference>
<dbReference type="PRINTS" id="PR00744">
    <property type="entry name" value="GLHYDRLASE37"/>
</dbReference>
<feature type="non-terminal residue" evidence="9">
    <location>
        <position position="507"/>
    </location>
</feature>
<dbReference type="PROSITE" id="PS00927">
    <property type="entry name" value="TREHALASE_1"/>
    <property type="match status" value="1"/>
</dbReference>
<evidence type="ECO:0000256" key="1">
    <source>
        <dbReference type="ARBA" id="ARBA00001576"/>
    </source>
</evidence>
<accession>A0A0T6BD00</accession>
<feature type="signal peptide" evidence="8">
    <location>
        <begin position="1"/>
        <end position="23"/>
    </location>
</feature>
<keyword evidence="8" id="KW-0732">Signal</keyword>
<evidence type="ECO:0000313" key="10">
    <source>
        <dbReference type="Proteomes" id="UP000051574"/>
    </source>
</evidence>
<dbReference type="InterPro" id="IPR008928">
    <property type="entry name" value="6-hairpin_glycosidase_sf"/>
</dbReference>
<comment type="similarity">
    <text evidence="2 7">Belongs to the glycosyl hydrolase 37 family.</text>
</comment>
<evidence type="ECO:0000256" key="8">
    <source>
        <dbReference type="SAM" id="SignalP"/>
    </source>
</evidence>
<evidence type="ECO:0000256" key="7">
    <source>
        <dbReference type="RuleBase" id="RU361180"/>
    </source>
</evidence>
<dbReference type="AlphaFoldDB" id="A0A0T6BD00"/>
<evidence type="ECO:0000256" key="5">
    <source>
        <dbReference type="ARBA" id="ARBA00022801"/>
    </source>
</evidence>
<comment type="catalytic activity">
    <reaction evidence="1 7">
        <text>alpha,alpha-trehalose + H2O = alpha-D-glucose + beta-D-glucose</text>
        <dbReference type="Rhea" id="RHEA:32675"/>
        <dbReference type="ChEBI" id="CHEBI:15377"/>
        <dbReference type="ChEBI" id="CHEBI:15903"/>
        <dbReference type="ChEBI" id="CHEBI:16551"/>
        <dbReference type="ChEBI" id="CHEBI:17925"/>
        <dbReference type="EC" id="3.2.1.28"/>
    </reaction>
</comment>
<organism evidence="9 10">
    <name type="scientific">Oryctes borbonicus</name>
    <dbReference type="NCBI Taxonomy" id="1629725"/>
    <lineage>
        <taxon>Eukaryota</taxon>
        <taxon>Metazoa</taxon>
        <taxon>Ecdysozoa</taxon>
        <taxon>Arthropoda</taxon>
        <taxon>Hexapoda</taxon>
        <taxon>Insecta</taxon>
        <taxon>Pterygota</taxon>
        <taxon>Neoptera</taxon>
        <taxon>Endopterygota</taxon>
        <taxon>Coleoptera</taxon>
        <taxon>Polyphaga</taxon>
        <taxon>Scarabaeiformia</taxon>
        <taxon>Scarabaeidae</taxon>
        <taxon>Dynastinae</taxon>
        <taxon>Oryctes</taxon>
    </lineage>
</organism>
<comment type="caution">
    <text evidence="9">The sequence shown here is derived from an EMBL/GenBank/DDBJ whole genome shotgun (WGS) entry which is preliminary data.</text>
</comment>
<dbReference type="Gene3D" id="1.50.10.10">
    <property type="match status" value="1"/>
</dbReference>
<gene>
    <name evidence="9" type="ORF">AMK59_227</name>
</gene>
<evidence type="ECO:0000256" key="3">
    <source>
        <dbReference type="ARBA" id="ARBA00012757"/>
    </source>
</evidence>
<dbReference type="PANTHER" id="PTHR23403">
    <property type="entry name" value="TREHALASE"/>
    <property type="match status" value="1"/>
</dbReference>
<dbReference type="GO" id="GO:0004555">
    <property type="term" value="F:alpha,alpha-trehalase activity"/>
    <property type="evidence" value="ECO:0007669"/>
    <property type="project" value="UniProtKB-EC"/>
</dbReference>
<keyword evidence="10" id="KW-1185">Reference proteome</keyword>
<dbReference type="Pfam" id="PF01204">
    <property type="entry name" value="Trehalase"/>
    <property type="match status" value="1"/>
</dbReference>
<dbReference type="EC" id="3.2.1.28" evidence="3 7"/>
<dbReference type="GO" id="GO:0005993">
    <property type="term" value="P:trehalose catabolic process"/>
    <property type="evidence" value="ECO:0007669"/>
    <property type="project" value="TreeGrafter"/>
</dbReference>
<dbReference type="OrthoDB" id="3542292at2759"/>
<reference evidence="9 10" key="1">
    <citation type="submission" date="2015-09" db="EMBL/GenBank/DDBJ databases">
        <title>Draft genome of the scarab beetle Oryctes borbonicus.</title>
        <authorList>
            <person name="Meyer J.M."/>
            <person name="Markov G.V."/>
            <person name="Baskaran P."/>
            <person name="Herrmann M."/>
            <person name="Sommer R.J."/>
            <person name="Roedelsperger C."/>
        </authorList>
    </citation>
    <scope>NUCLEOTIDE SEQUENCE [LARGE SCALE GENOMIC DNA]</scope>
    <source>
        <strain evidence="9">OB123</strain>
        <tissue evidence="9">Whole animal</tissue>
    </source>
</reference>
<keyword evidence="6 7" id="KW-0326">Glycosidase</keyword>
<evidence type="ECO:0000256" key="2">
    <source>
        <dbReference type="ARBA" id="ARBA00005615"/>
    </source>
</evidence>
<dbReference type="SUPFAM" id="SSF48208">
    <property type="entry name" value="Six-hairpin glycosidases"/>
    <property type="match status" value="1"/>
</dbReference>